<evidence type="ECO:0000313" key="3">
    <source>
        <dbReference type="EMBL" id="RDY61550.1"/>
    </source>
</evidence>
<dbReference type="PANTHER" id="PTHR34220">
    <property type="entry name" value="SENSOR HISTIDINE KINASE YPDA"/>
    <property type="match status" value="1"/>
</dbReference>
<gene>
    <name evidence="3" type="ORF">DX873_05160</name>
</gene>
<name>A0A371JUT0_9FLAO</name>
<feature type="transmembrane region" description="Helical" evidence="1">
    <location>
        <begin position="27"/>
        <end position="49"/>
    </location>
</feature>
<dbReference type="Proteomes" id="UP000261828">
    <property type="component" value="Unassembled WGS sequence"/>
</dbReference>
<dbReference type="EMBL" id="QTJX01000001">
    <property type="protein sequence ID" value="RDY61550.1"/>
    <property type="molecule type" value="Genomic_DNA"/>
</dbReference>
<dbReference type="AlphaFoldDB" id="A0A371JUT0"/>
<dbReference type="InterPro" id="IPR010559">
    <property type="entry name" value="Sig_transdc_His_kin_internal"/>
</dbReference>
<dbReference type="InterPro" id="IPR036890">
    <property type="entry name" value="HATPase_C_sf"/>
</dbReference>
<feature type="transmembrane region" description="Helical" evidence="1">
    <location>
        <begin position="115"/>
        <end position="138"/>
    </location>
</feature>
<feature type="transmembrane region" description="Helical" evidence="1">
    <location>
        <begin position="90"/>
        <end position="109"/>
    </location>
</feature>
<dbReference type="GO" id="GO:0000155">
    <property type="term" value="F:phosphorelay sensor kinase activity"/>
    <property type="evidence" value="ECO:0007669"/>
    <property type="project" value="InterPro"/>
</dbReference>
<evidence type="ECO:0000313" key="4">
    <source>
        <dbReference type="Proteomes" id="UP000261828"/>
    </source>
</evidence>
<feature type="domain" description="Signal transduction histidine kinase internal region" evidence="2">
    <location>
        <begin position="159"/>
        <end position="236"/>
    </location>
</feature>
<dbReference type="PANTHER" id="PTHR34220:SF7">
    <property type="entry name" value="SENSOR HISTIDINE KINASE YPDA"/>
    <property type="match status" value="1"/>
</dbReference>
<keyword evidence="1" id="KW-1133">Transmembrane helix</keyword>
<comment type="caution">
    <text evidence="3">The sequence shown here is derived from an EMBL/GenBank/DDBJ whole genome shotgun (WGS) entry which is preliminary data.</text>
</comment>
<feature type="transmembrane region" description="Helical" evidence="1">
    <location>
        <begin position="55"/>
        <end position="78"/>
    </location>
</feature>
<dbReference type="OrthoDB" id="9809908at2"/>
<keyword evidence="1" id="KW-0472">Membrane</keyword>
<keyword evidence="4" id="KW-1185">Reference proteome</keyword>
<dbReference type="SUPFAM" id="SSF55874">
    <property type="entry name" value="ATPase domain of HSP90 chaperone/DNA topoisomerase II/histidine kinase"/>
    <property type="match status" value="1"/>
</dbReference>
<evidence type="ECO:0000256" key="1">
    <source>
        <dbReference type="SAM" id="Phobius"/>
    </source>
</evidence>
<proteinExistence type="predicted"/>
<dbReference type="Gene3D" id="3.30.565.10">
    <property type="entry name" value="Histidine kinase-like ATPase, C-terminal domain"/>
    <property type="match status" value="1"/>
</dbReference>
<dbReference type="GO" id="GO:0016020">
    <property type="term" value="C:membrane"/>
    <property type="evidence" value="ECO:0007669"/>
    <property type="project" value="InterPro"/>
</dbReference>
<sequence length="347" mass="39989">MRVCIATQYFCSLLMGFMIKKSLKNTILINLGAFLLVLILELLGGWMLVDKYDTLYSFYLWGLGYTISIMTVIWINHFVLIPYLFDRKKYVLYGFLLIGAIFLGVSIKIYPKFSWIGITKMSSFLIYTTGTGMAAFFLRRSALMQRQKEEKEKLQQELELNYLKEQVNPHFLFNSLNSIYALSRQQSKETPEVVMQLSELMRYQLESAKKDFVSLKEELEFIENYLLLEEKRLSKRCAIEFLIEGESSNYKIAPMLLIPFVENAVKHGAQATNAQSTIDVNVSIKNSTLHVHVVNSKHNVASQSTRMGTGLENVQRRLNLLYPNAHVLKINDTETAYHVNLTINITD</sequence>
<keyword evidence="1" id="KW-0812">Transmembrane</keyword>
<dbReference type="Pfam" id="PF06580">
    <property type="entry name" value="His_kinase"/>
    <property type="match status" value="1"/>
</dbReference>
<dbReference type="InterPro" id="IPR050640">
    <property type="entry name" value="Bact_2-comp_sensor_kinase"/>
</dbReference>
<protein>
    <recommendedName>
        <fullName evidence="2">Signal transduction histidine kinase internal region domain-containing protein</fullName>
    </recommendedName>
</protein>
<evidence type="ECO:0000259" key="2">
    <source>
        <dbReference type="Pfam" id="PF06580"/>
    </source>
</evidence>
<organism evidence="3 4">
    <name type="scientific">Flagellimonas nanhaiensis</name>
    <dbReference type="NCBI Taxonomy" id="2292706"/>
    <lineage>
        <taxon>Bacteria</taxon>
        <taxon>Pseudomonadati</taxon>
        <taxon>Bacteroidota</taxon>
        <taxon>Flavobacteriia</taxon>
        <taxon>Flavobacteriales</taxon>
        <taxon>Flavobacteriaceae</taxon>
        <taxon>Flagellimonas</taxon>
    </lineage>
</organism>
<accession>A0A371JUT0</accession>
<reference evidence="3 4" key="1">
    <citation type="submission" date="2018-08" db="EMBL/GenBank/DDBJ databases">
        <title>Muricauda nanhaiensis sp. nov., isolated from seawater of the South China Sea.</title>
        <authorList>
            <person name="Dang Y."/>
        </authorList>
    </citation>
    <scope>NUCLEOTIDE SEQUENCE [LARGE SCALE GENOMIC DNA]</scope>
    <source>
        <strain evidence="3 4">SM1704</strain>
    </source>
</reference>